<feature type="transmembrane region" description="Helical" evidence="7">
    <location>
        <begin position="27"/>
        <end position="47"/>
    </location>
</feature>
<keyword evidence="6 7" id="KW-0472">Membrane</keyword>
<evidence type="ECO:0000256" key="5">
    <source>
        <dbReference type="ARBA" id="ARBA00022989"/>
    </source>
</evidence>
<dbReference type="Gene3D" id="1.20.1250.20">
    <property type="entry name" value="MFS general substrate transporter like domains"/>
    <property type="match status" value="1"/>
</dbReference>
<evidence type="ECO:0000256" key="7">
    <source>
        <dbReference type="SAM" id="Phobius"/>
    </source>
</evidence>
<organism evidence="8 9">
    <name type="scientific">Granulicella aggregans</name>
    <dbReference type="NCBI Taxonomy" id="474949"/>
    <lineage>
        <taxon>Bacteria</taxon>
        <taxon>Pseudomonadati</taxon>
        <taxon>Acidobacteriota</taxon>
        <taxon>Terriglobia</taxon>
        <taxon>Terriglobales</taxon>
        <taxon>Acidobacteriaceae</taxon>
        <taxon>Granulicella</taxon>
    </lineage>
</organism>
<evidence type="ECO:0000256" key="6">
    <source>
        <dbReference type="ARBA" id="ARBA00023136"/>
    </source>
</evidence>
<dbReference type="Proteomes" id="UP000540989">
    <property type="component" value="Unassembled WGS sequence"/>
</dbReference>
<protein>
    <submittedName>
        <fullName evidence="8">MFS family permease</fullName>
    </submittedName>
</protein>
<feature type="transmembrane region" description="Helical" evidence="7">
    <location>
        <begin position="236"/>
        <end position="261"/>
    </location>
</feature>
<evidence type="ECO:0000256" key="1">
    <source>
        <dbReference type="ARBA" id="ARBA00004651"/>
    </source>
</evidence>
<dbReference type="AlphaFoldDB" id="A0A7W7ZET8"/>
<feature type="transmembrane region" description="Helical" evidence="7">
    <location>
        <begin position="273"/>
        <end position="292"/>
    </location>
</feature>
<dbReference type="Pfam" id="PF05977">
    <property type="entry name" value="MFS_3"/>
    <property type="match status" value="1"/>
</dbReference>
<proteinExistence type="predicted"/>
<dbReference type="PANTHER" id="PTHR23513">
    <property type="entry name" value="INTEGRAL MEMBRANE EFFLUX PROTEIN-RELATED"/>
    <property type="match status" value="1"/>
</dbReference>
<keyword evidence="3" id="KW-1003">Cell membrane</keyword>
<dbReference type="InterPro" id="IPR010290">
    <property type="entry name" value="TM_effector"/>
</dbReference>
<keyword evidence="2" id="KW-0813">Transport</keyword>
<feature type="transmembrane region" description="Helical" evidence="7">
    <location>
        <begin position="304"/>
        <end position="332"/>
    </location>
</feature>
<evidence type="ECO:0000313" key="9">
    <source>
        <dbReference type="Proteomes" id="UP000540989"/>
    </source>
</evidence>
<dbReference type="InterPro" id="IPR036259">
    <property type="entry name" value="MFS_trans_sf"/>
</dbReference>
<dbReference type="EMBL" id="JACHIP010000004">
    <property type="protein sequence ID" value="MBB5058482.1"/>
    <property type="molecule type" value="Genomic_DNA"/>
</dbReference>
<dbReference type="GO" id="GO:0005886">
    <property type="term" value="C:plasma membrane"/>
    <property type="evidence" value="ECO:0007669"/>
    <property type="project" value="UniProtKB-SubCell"/>
</dbReference>
<feature type="transmembrane region" description="Helical" evidence="7">
    <location>
        <begin position="385"/>
        <end position="410"/>
    </location>
</feature>
<keyword evidence="9" id="KW-1185">Reference proteome</keyword>
<feature type="transmembrane region" description="Helical" evidence="7">
    <location>
        <begin position="86"/>
        <end position="106"/>
    </location>
</feature>
<evidence type="ECO:0000256" key="2">
    <source>
        <dbReference type="ARBA" id="ARBA00022448"/>
    </source>
</evidence>
<feature type="transmembrane region" description="Helical" evidence="7">
    <location>
        <begin position="112"/>
        <end position="129"/>
    </location>
</feature>
<reference evidence="8 9" key="1">
    <citation type="submission" date="2020-08" db="EMBL/GenBank/DDBJ databases">
        <title>Genomic Encyclopedia of Type Strains, Phase IV (KMG-V): Genome sequencing to study the core and pangenomes of soil and plant-associated prokaryotes.</title>
        <authorList>
            <person name="Whitman W."/>
        </authorList>
    </citation>
    <scope>NUCLEOTIDE SEQUENCE [LARGE SCALE GENOMIC DNA]</scope>
    <source>
        <strain evidence="8 9">M8UP14</strain>
    </source>
</reference>
<dbReference type="PANTHER" id="PTHR23513:SF9">
    <property type="entry name" value="ENTEROBACTIN EXPORTER ENTS"/>
    <property type="match status" value="1"/>
</dbReference>
<dbReference type="SUPFAM" id="SSF103473">
    <property type="entry name" value="MFS general substrate transporter"/>
    <property type="match status" value="1"/>
</dbReference>
<evidence type="ECO:0000313" key="8">
    <source>
        <dbReference type="EMBL" id="MBB5058482.1"/>
    </source>
</evidence>
<accession>A0A7W7ZET8</accession>
<dbReference type="CDD" id="cd06173">
    <property type="entry name" value="MFS_MefA_like"/>
    <property type="match status" value="1"/>
</dbReference>
<evidence type="ECO:0000256" key="4">
    <source>
        <dbReference type="ARBA" id="ARBA00022692"/>
    </source>
</evidence>
<name>A0A7W7ZET8_9BACT</name>
<gene>
    <name evidence="8" type="ORF">HDF16_003196</name>
</gene>
<keyword evidence="4 7" id="KW-0812">Transmembrane</keyword>
<comment type="caution">
    <text evidence="8">The sequence shown here is derived from an EMBL/GenBank/DDBJ whole genome shotgun (WGS) entry which is preliminary data.</text>
</comment>
<feature type="transmembrane region" description="Helical" evidence="7">
    <location>
        <begin position="186"/>
        <end position="207"/>
    </location>
</feature>
<feature type="transmembrane region" description="Helical" evidence="7">
    <location>
        <begin position="53"/>
        <end position="74"/>
    </location>
</feature>
<comment type="subcellular location">
    <subcellularLocation>
        <location evidence="1">Cell membrane</location>
        <topology evidence="1">Multi-pass membrane protein</topology>
    </subcellularLocation>
</comment>
<keyword evidence="5 7" id="KW-1133">Transmembrane helix</keyword>
<feature type="transmembrane region" description="Helical" evidence="7">
    <location>
        <begin position="150"/>
        <end position="174"/>
    </location>
</feature>
<evidence type="ECO:0000256" key="3">
    <source>
        <dbReference type="ARBA" id="ARBA00022475"/>
    </source>
</evidence>
<sequence length="437" mass="46815">MAVATNEAESEIGSAFRSRDFRLYQSARLFVILGAEAQSVAVAWQVYQITHSALDLGYTGLALFLPGLFFMLAAGHVADRYDRRKIILICYTVQFVCTAMLLWFALHGIQQIWPIYTVLVGIGLGRAFSGPASSAMVPSLVPKDHFVNAITWGATIYQIANMAGPAVGGLLFTLPLVGSMAKMNGAAIVYTFTLMMLGLFIVLVSMIRTRVEKTEKKAFSLNTMLAGMRYVWETKLLLGSISLDLFAVMLGGAVALLPIYATEILHAGPQGLGLLRAMPSVGALVVSLTMVWRPIKHHAGKVMLGCVGVFGAATVVFGLSTTMWISLIALVLVGASDMVSVVIRSSVLQLATPPEMRGRVSAVNWLFIGASNEFGEFESGLTAHWWGAVRAVVIGGIGSLIVTGAASVLFPALRRADQLTAESLRSADLELSVAEPE</sequence>
<dbReference type="RefSeq" id="WP_184218160.1">
    <property type="nucleotide sequence ID" value="NZ_JACHIP010000004.1"/>
</dbReference>